<dbReference type="CDD" id="cd02947">
    <property type="entry name" value="TRX_family"/>
    <property type="match status" value="1"/>
</dbReference>
<dbReference type="InterPro" id="IPR036249">
    <property type="entry name" value="Thioredoxin-like_sf"/>
</dbReference>
<dbReference type="InterPro" id="IPR005746">
    <property type="entry name" value="Thioredoxin"/>
</dbReference>
<feature type="domain" description="PITH" evidence="5">
    <location>
        <begin position="132"/>
        <end position="328"/>
    </location>
</feature>
<dbReference type="Proteomes" id="UP001303373">
    <property type="component" value="Chromosome 11"/>
</dbReference>
<organism evidence="6 7">
    <name type="scientific">Acrodontium crateriforme</name>
    <dbReference type="NCBI Taxonomy" id="150365"/>
    <lineage>
        <taxon>Eukaryota</taxon>
        <taxon>Fungi</taxon>
        <taxon>Dikarya</taxon>
        <taxon>Ascomycota</taxon>
        <taxon>Pezizomycotina</taxon>
        <taxon>Dothideomycetes</taxon>
        <taxon>Dothideomycetidae</taxon>
        <taxon>Mycosphaerellales</taxon>
        <taxon>Teratosphaeriaceae</taxon>
        <taxon>Acrodontium</taxon>
    </lineage>
</organism>
<dbReference type="PROSITE" id="PS51532">
    <property type="entry name" value="PITH"/>
    <property type="match status" value="1"/>
</dbReference>
<sequence length="328" mass="36087">MSKPVDITSTQHFSQVLSSSRIVVTDFWADWCGPCKAVAPMYEQLSAQLSRPSTITFTKVNTDEQKEITSTYNVSALPTFIIFKAGRETKRIKGADPKALDAAVKQLAQEAASADDDGEPVGDFGTTGGRWTGAEAPRNYSDITDAVDLLGLDFLNLDGELGDKRTVFDGSKPSSANMKGKASESSKKDWIESDTDEQLMLFIPFQATVKLHSIQLTSIPPKDDEEAPVRPKTIKLYTNRSTVLGFDEADDTPATQELEIKENDWDSKTGTAKVELRFVKFQNISSLVIFVVDGEGDGEKTRLDRVRLFGETGEKRAMGKLEKIGDQD</sequence>
<comment type="similarity">
    <text evidence="1">Belongs to the thioredoxin family.</text>
</comment>
<dbReference type="Pfam" id="PF06201">
    <property type="entry name" value="PITH"/>
    <property type="match status" value="1"/>
</dbReference>
<dbReference type="EMBL" id="CP138590">
    <property type="protein sequence ID" value="WPH03622.1"/>
    <property type="molecule type" value="Genomic_DNA"/>
</dbReference>
<keyword evidence="7" id="KW-1185">Reference proteome</keyword>
<evidence type="ECO:0000256" key="2">
    <source>
        <dbReference type="ARBA" id="ARBA00023157"/>
    </source>
</evidence>
<keyword evidence="2" id="KW-1015">Disulfide bond</keyword>
<dbReference type="AlphaFoldDB" id="A0AAQ3M9Y1"/>
<dbReference type="InterPro" id="IPR013766">
    <property type="entry name" value="Thioredoxin_domain"/>
</dbReference>
<protein>
    <submittedName>
        <fullName evidence="6">Thioredoxin-like protein 1</fullName>
    </submittedName>
</protein>
<feature type="region of interest" description="Disordered" evidence="3">
    <location>
        <begin position="168"/>
        <end position="189"/>
    </location>
</feature>
<dbReference type="SUPFAM" id="SSF52833">
    <property type="entry name" value="Thioredoxin-like"/>
    <property type="match status" value="1"/>
</dbReference>
<dbReference type="PANTHER" id="PTHR46115">
    <property type="entry name" value="THIOREDOXIN-LIKE PROTEIN 1"/>
    <property type="match status" value="1"/>
</dbReference>
<dbReference type="Gene3D" id="2.60.120.470">
    <property type="entry name" value="PITH domain"/>
    <property type="match status" value="1"/>
</dbReference>
<dbReference type="SUPFAM" id="SSF49785">
    <property type="entry name" value="Galactose-binding domain-like"/>
    <property type="match status" value="1"/>
</dbReference>
<evidence type="ECO:0000313" key="7">
    <source>
        <dbReference type="Proteomes" id="UP001303373"/>
    </source>
</evidence>
<dbReference type="PROSITE" id="PS51352">
    <property type="entry name" value="THIOREDOXIN_2"/>
    <property type="match status" value="1"/>
</dbReference>
<gene>
    <name evidence="6" type="ORF">R9X50_00650500</name>
</gene>
<dbReference type="GO" id="GO:0005737">
    <property type="term" value="C:cytoplasm"/>
    <property type="evidence" value="ECO:0007669"/>
    <property type="project" value="UniProtKB-ARBA"/>
</dbReference>
<proteinExistence type="inferred from homology"/>
<accession>A0AAQ3M9Y1</accession>
<dbReference type="GO" id="GO:0015035">
    <property type="term" value="F:protein-disulfide reductase activity"/>
    <property type="evidence" value="ECO:0007669"/>
    <property type="project" value="InterPro"/>
</dbReference>
<name>A0AAQ3M9Y1_9PEZI</name>
<dbReference type="InterPro" id="IPR008979">
    <property type="entry name" value="Galactose-bd-like_sf"/>
</dbReference>
<dbReference type="PROSITE" id="PS00194">
    <property type="entry name" value="THIOREDOXIN_1"/>
    <property type="match status" value="1"/>
</dbReference>
<evidence type="ECO:0000256" key="1">
    <source>
        <dbReference type="ARBA" id="ARBA00008987"/>
    </source>
</evidence>
<dbReference type="Gene3D" id="3.40.30.10">
    <property type="entry name" value="Glutaredoxin"/>
    <property type="match status" value="1"/>
</dbReference>
<dbReference type="Pfam" id="PF00085">
    <property type="entry name" value="Thioredoxin"/>
    <property type="match status" value="1"/>
</dbReference>
<reference evidence="6 7" key="1">
    <citation type="submission" date="2023-11" db="EMBL/GenBank/DDBJ databases">
        <title>An acidophilic fungus is an integral part of prey digestion in a carnivorous sundew plant.</title>
        <authorList>
            <person name="Tsai I.J."/>
        </authorList>
    </citation>
    <scope>NUCLEOTIDE SEQUENCE [LARGE SCALE GENOMIC DNA]</scope>
    <source>
        <strain evidence="6">169a</strain>
    </source>
</reference>
<dbReference type="InterPro" id="IPR010400">
    <property type="entry name" value="PITH_dom"/>
</dbReference>
<dbReference type="PRINTS" id="PR00421">
    <property type="entry name" value="THIOREDOXIN"/>
</dbReference>
<feature type="domain" description="Thioredoxin" evidence="4">
    <location>
        <begin position="1"/>
        <end position="109"/>
    </location>
</feature>
<evidence type="ECO:0000256" key="3">
    <source>
        <dbReference type="SAM" id="MobiDB-lite"/>
    </source>
</evidence>
<evidence type="ECO:0000259" key="5">
    <source>
        <dbReference type="PROSITE" id="PS51532"/>
    </source>
</evidence>
<dbReference type="NCBIfam" id="TIGR01068">
    <property type="entry name" value="thioredoxin"/>
    <property type="match status" value="1"/>
</dbReference>
<evidence type="ECO:0000313" key="6">
    <source>
        <dbReference type="EMBL" id="WPH03622.1"/>
    </source>
</evidence>
<evidence type="ECO:0000259" key="4">
    <source>
        <dbReference type="PROSITE" id="PS51352"/>
    </source>
</evidence>
<dbReference type="InterPro" id="IPR037047">
    <property type="entry name" value="PITH_dom_sf"/>
</dbReference>
<dbReference type="InterPro" id="IPR017937">
    <property type="entry name" value="Thioredoxin_CS"/>
</dbReference>